<reference evidence="1" key="1">
    <citation type="journal article" date="2020" name="Stud. Mycol.">
        <title>101 Dothideomycetes genomes: a test case for predicting lifestyles and emergence of pathogens.</title>
        <authorList>
            <person name="Haridas S."/>
            <person name="Albert R."/>
            <person name="Binder M."/>
            <person name="Bloem J."/>
            <person name="Labutti K."/>
            <person name="Salamov A."/>
            <person name="Andreopoulos B."/>
            <person name="Baker S."/>
            <person name="Barry K."/>
            <person name="Bills G."/>
            <person name="Bluhm B."/>
            <person name="Cannon C."/>
            <person name="Castanera R."/>
            <person name="Culley D."/>
            <person name="Daum C."/>
            <person name="Ezra D."/>
            <person name="Gonzalez J."/>
            <person name="Henrissat B."/>
            <person name="Kuo A."/>
            <person name="Liang C."/>
            <person name="Lipzen A."/>
            <person name="Lutzoni F."/>
            <person name="Magnuson J."/>
            <person name="Mondo S."/>
            <person name="Nolan M."/>
            <person name="Ohm R."/>
            <person name="Pangilinan J."/>
            <person name="Park H.-J."/>
            <person name="Ramirez L."/>
            <person name="Alfaro M."/>
            <person name="Sun H."/>
            <person name="Tritt A."/>
            <person name="Yoshinaga Y."/>
            <person name="Zwiers L.-H."/>
            <person name="Turgeon B."/>
            <person name="Goodwin S."/>
            <person name="Spatafora J."/>
            <person name="Crous P."/>
            <person name="Grigoriev I."/>
        </authorList>
    </citation>
    <scope>NUCLEOTIDE SEQUENCE</scope>
    <source>
        <strain evidence="1">CBS 116435</strain>
    </source>
</reference>
<gene>
    <name evidence="1" type="ORF">K431DRAFT_120865</name>
</gene>
<protein>
    <submittedName>
        <fullName evidence="1">Uncharacterized protein</fullName>
    </submittedName>
</protein>
<evidence type="ECO:0000313" key="1">
    <source>
        <dbReference type="EMBL" id="KAF2719118.1"/>
    </source>
</evidence>
<dbReference type="Proteomes" id="UP000799441">
    <property type="component" value="Unassembled WGS sequence"/>
</dbReference>
<name>A0A9P4Q202_9PEZI</name>
<sequence length="74" mass="8965">MDWQEACRRHRLRFDRLAAPICACAAHSTPYTTWMQVEKNQHQLYALLGHQCFCVCVCVRERERERERESRERV</sequence>
<comment type="caution">
    <text evidence="1">The sequence shown here is derived from an EMBL/GenBank/DDBJ whole genome shotgun (WGS) entry which is preliminary data.</text>
</comment>
<proteinExistence type="predicted"/>
<dbReference type="EMBL" id="MU003815">
    <property type="protein sequence ID" value="KAF2719118.1"/>
    <property type="molecule type" value="Genomic_DNA"/>
</dbReference>
<accession>A0A9P4Q202</accession>
<dbReference type="AlphaFoldDB" id="A0A9P4Q202"/>
<organism evidence="1 2">
    <name type="scientific">Polychaeton citri CBS 116435</name>
    <dbReference type="NCBI Taxonomy" id="1314669"/>
    <lineage>
        <taxon>Eukaryota</taxon>
        <taxon>Fungi</taxon>
        <taxon>Dikarya</taxon>
        <taxon>Ascomycota</taxon>
        <taxon>Pezizomycotina</taxon>
        <taxon>Dothideomycetes</taxon>
        <taxon>Dothideomycetidae</taxon>
        <taxon>Capnodiales</taxon>
        <taxon>Capnodiaceae</taxon>
        <taxon>Polychaeton</taxon>
    </lineage>
</organism>
<keyword evidence="2" id="KW-1185">Reference proteome</keyword>
<evidence type="ECO:0000313" key="2">
    <source>
        <dbReference type="Proteomes" id="UP000799441"/>
    </source>
</evidence>